<proteinExistence type="predicted"/>
<gene>
    <name evidence="2" type="ORF">ERS852491_01856</name>
</gene>
<protein>
    <submittedName>
        <fullName evidence="2">Uncharacterized protein</fullName>
    </submittedName>
</protein>
<evidence type="ECO:0000256" key="1">
    <source>
        <dbReference type="SAM" id="MobiDB-lite"/>
    </source>
</evidence>
<evidence type="ECO:0000313" key="2">
    <source>
        <dbReference type="EMBL" id="CUO31901.1"/>
    </source>
</evidence>
<reference evidence="2 3" key="1">
    <citation type="submission" date="2015-09" db="EMBL/GenBank/DDBJ databases">
        <authorList>
            <consortium name="Pathogen Informatics"/>
        </authorList>
    </citation>
    <scope>NUCLEOTIDE SEQUENCE [LARGE SCALE GENOMIC DNA]</scope>
    <source>
        <strain evidence="2 3">2789STDY5834876</strain>
    </source>
</reference>
<accession>A0A174E290</accession>
<dbReference type="AlphaFoldDB" id="A0A174E290"/>
<sequence>MGSFLRKRDAEKPGSLPQAGSIYAILKIRAVYVRGPKGKKTENGGPAACSPKFDNFGP</sequence>
<feature type="region of interest" description="Disordered" evidence="1">
    <location>
        <begin position="36"/>
        <end position="58"/>
    </location>
</feature>
<dbReference type="Proteomes" id="UP000095544">
    <property type="component" value="Unassembled WGS sequence"/>
</dbReference>
<name>A0A174E290_9FIRM</name>
<dbReference type="EMBL" id="CYZU01000014">
    <property type="protein sequence ID" value="CUO31901.1"/>
    <property type="molecule type" value="Genomic_DNA"/>
</dbReference>
<organism evidence="2 3">
    <name type="scientific">Faecalicatena contorta</name>
    <dbReference type="NCBI Taxonomy" id="39482"/>
    <lineage>
        <taxon>Bacteria</taxon>
        <taxon>Bacillati</taxon>
        <taxon>Bacillota</taxon>
        <taxon>Clostridia</taxon>
        <taxon>Lachnospirales</taxon>
        <taxon>Lachnospiraceae</taxon>
        <taxon>Faecalicatena</taxon>
    </lineage>
</organism>
<evidence type="ECO:0000313" key="3">
    <source>
        <dbReference type="Proteomes" id="UP000095544"/>
    </source>
</evidence>